<evidence type="ECO:0000256" key="1">
    <source>
        <dbReference type="SAM" id="Phobius"/>
    </source>
</evidence>
<organism evidence="3 4">
    <name type="scientific">Paenibacillus amylolyticus</name>
    <dbReference type="NCBI Taxonomy" id="1451"/>
    <lineage>
        <taxon>Bacteria</taxon>
        <taxon>Bacillati</taxon>
        <taxon>Bacillota</taxon>
        <taxon>Bacilli</taxon>
        <taxon>Bacillales</taxon>
        <taxon>Paenibacillaceae</taxon>
        <taxon>Paenibacillus</taxon>
    </lineage>
</organism>
<dbReference type="AlphaFoldDB" id="A0A100VS31"/>
<proteinExistence type="predicted"/>
<feature type="domain" description="DUF4825" evidence="2">
    <location>
        <begin position="52"/>
        <end position="136"/>
    </location>
</feature>
<keyword evidence="1" id="KW-1133">Transmembrane helix</keyword>
<feature type="transmembrane region" description="Helical" evidence="1">
    <location>
        <begin position="6"/>
        <end position="26"/>
    </location>
</feature>
<comment type="caution">
    <text evidence="3">The sequence shown here is derived from an EMBL/GenBank/DDBJ whole genome shotgun (WGS) entry which is preliminary data.</text>
</comment>
<sequence>MRIRNIWIITLVVLGSIGLVIVEGFVNPKIEAKQARYEEEQQNPLTHDFAALAKYRSPYMGDNSNLSHLNQALPLRERLNGYQLYPETFTAQVNYSLDTREMDAEELERILVYNAVANFVMIDNLEQVVYQLENTSYTLRRESTQQWTGTELKKLQNPELWNSTVREKLVESAQVKEVFSQIVDN</sequence>
<evidence type="ECO:0000313" key="3">
    <source>
        <dbReference type="EMBL" id="GAS85029.1"/>
    </source>
</evidence>
<dbReference type="Pfam" id="PF16107">
    <property type="entry name" value="DUF4825"/>
    <property type="match status" value="1"/>
</dbReference>
<dbReference type="EMBL" id="BCNV01000007">
    <property type="protein sequence ID" value="GAS85029.1"/>
    <property type="molecule type" value="Genomic_DNA"/>
</dbReference>
<name>A0A100VS31_PAEAM</name>
<evidence type="ECO:0000313" key="4">
    <source>
        <dbReference type="Proteomes" id="UP000069697"/>
    </source>
</evidence>
<reference evidence="4" key="2">
    <citation type="submission" date="2016-01" db="EMBL/GenBank/DDBJ databases">
        <title>Draft Genome Sequence of Paenibacillus amylolyticus Heshi-A3 that Was Isolated from Fermented Rice Bran with Aging Salted Mackerel, Which Was Named Heshiko as Traditional Fermented Seafood in Japan.</title>
        <authorList>
            <person name="Akuzawa S."/>
            <person name="Nakagawa J."/>
            <person name="Kanekatsu T."/>
            <person name="Kubota E."/>
            <person name="Ohtake R."/>
            <person name="Suzuki T."/>
            <person name="Kanesaki Y."/>
        </authorList>
    </citation>
    <scope>NUCLEOTIDE SEQUENCE [LARGE SCALE GENOMIC DNA]</scope>
    <source>
        <strain evidence="4">Heshi-A3</strain>
    </source>
</reference>
<dbReference type="InterPro" id="IPR032250">
    <property type="entry name" value="DUF4825"/>
</dbReference>
<protein>
    <recommendedName>
        <fullName evidence="2">DUF4825 domain-containing protein</fullName>
    </recommendedName>
</protein>
<gene>
    <name evidence="3" type="ORF">PAHA3_5150</name>
</gene>
<accession>A0A100VS31</accession>
<keyword evidence="1" id="KW-0472">Membrane</keyword>
<reference evidence="3 4" key="1">
    <citation type="journal article" date="2016" name="Genome Announc.">
        <title>Draft Genome Sequence of Paenibacillus amylolyticus Heshi-A3, Isolated from Fermented Rice Bran in a Japanese Fermented Seafood Dish.</title>
        <authorList>
            <person name="Akuzawa S."/>
            <person name="Nagaoka J."/>
            <person name="Kanekatsu M."/>
            <person name="Kubota E."/>
            <person name="Ohtake R."/>
            <person name="Suzuki T."/>
            <person name="Kanesaki Y."/>
        </authorList>
    </citation>
    <scope>NUCLEOTIDE SEQUENCE [LARGE SCALE GENOMIC DNA]</scope>
    <source>
        <strain evidence="3 4">Heshi-A3</strain>
    </source>
</reference>
<dbReference type="Proteomes" id="UP000069697">
    <property type="component" value="Unassembled WGS sequence"/>
</dbReference>
<dbReference type="RefSeq" id="WP_062837404.1">
    <property type="nucleotide sequence ID" value="NZ_BCNV01000007.1"/>
</dbReference>
<evidence type="ECO:0000259" key="2">
    <source>
        <dbReference type="Pfam" id="PF16107"/>
    </source>
</evidence>
<keyword evidence="1" id="KW-0812">Transmembrane</keyword>